<dbReference type="OrthoDB" id="2129233at2759"/>
<evidence type="ECO:0000313" key="10">
    <source>
        <dbReference type="Proteomes" id="UP001153737"/>
    </source>
</evidence>
<evidence type="ECO:0000256" key="8">
    <source>
        <dbReference type="SAM" id="MobiDB-lite"/>
    </source>
</evidence>
<evidence type="ECO:0000256" key="4">
    <source>
        <dbReference type="ARBA" id="ARBA00023040"/>
    </source>
</evidence>
<keyword evidence="7" id="KW-0807">Transducer</keyword>
<proteinExistence type="inferred from homology"/>
<reference evidence="9" key="2">
    <citation type="submission" date="2022-10" db="EMBL/GenBank/DDBJ databases">
        <authorList>
            <consortium name="ENA_rothamsted_submissions"/>
            <consortium name="culmorum"/>
            <person name="King R."/>
        </authorList>
    </citation>
    <scope>NUCLEOTIDE SEQUENCE</scope>
</reference>
<comment type="subcellular location">
    <subcellularLocation>
        <location evidence="1">Cell membrane</location>
        <topology evidence="1">Multi-pass membrane protein</topology>
    </subcellularLocation>
</comment>
<evidence type="ECO:0000256" key="1">
    <source>
        <dbReference type="ARBA" id="ARBA00004651"/>
    </source>
</evidence>
<evidence type="ECO:0000256" key="6">
    <source>
        <dbReference type="ARBA" id="ARBA00023180"/>
    </source>
</evidence>
<reference evidence="9" key="1">
    <citation type="submission" date="2022-01" db="EMBL/GenBank/DDBJ databases">
        <authorList>
            <person name="King R."/>
        </authorList>
    </citation>
    <scope>NUCLEOTIDE SEQUENCE</scope>
</reference>
<dbReference type="AlphaFoldDB" id="A0A9N9SGV5"/>
<keyword evidence="3" id="KW-1003">Cell membrane</keyword>
<evidence type="ECO:0000313" key="9">
    <source>
        <dbReference type="EMBL" id="CAG9816616.1"/>
    </source>
</evidence>
<protein>
    <submittedName>
        <fullName evidence="9">Uncharacterized protein</fullName>
    </submittedName>
</protein>
<dbReference type="PANTHER" id="PTHR32546">
    <property type="entry name" value="G-PROTEIN COUPLED RECEPTOR 158-RELATED"/>
    <property type="match status" value="1"/>
</dbReference>
<keyword evidence="3" id="KW-0472">Membrane</keyword>
<keyword evidence="5" id="KW-0675">Receptor</keyword>
<dbReference type="GO" id="GO:0004930">
    <property type="term" value="F:G protein-coupled receptor activity"/>
    <property type="evidence" value="ECO:0007669"/>
    <property type="project" value="UniProtKB-KW"/>
</dbReference>
<comment type="similarity">
    <text evidence="2">Belongs to the G-protein coupled receptor 3 family.</text>
</comment>
<evidence type="ECO:0000256" key="7">
    <source>
        <dbReference type="ARBA" id="ARBA00023224"/>
    </source>
</evidence>
<dbReference type="InterPro" id="IPR043458">
    <property type="entry name" value="GPR158/179"/>
</dbReference>
<sequence>MQKLSSDLETVANLNEYTIVEPSAEIHDNSTINISDEQIIVKLAAKGPHAHKGDKDTAGKKADVNINIKVNTNSPIHSNSSWQHIDRTVLYMGEKRILNKIDSESNDTTLDMVQKAGEVNKSGDYQPGQKSSRRAESGRSGQEDIVTRFLRIVESQHLMGENCTAGTDLNLGVGVVDRYAQEQFRVEADICVNRANMLTRIWKYADSEALKSTDLLYSMVYSLVEFNDVIFAAGNCYAEHQFKDHLLFCAYAYRLPEGNILVKDLSVEYDYLGNTSEWFYIARKNAEKVIEKHDQFTHVHIILIPILCPCEEAYNYINLFSKTLKHVEKCFWKDTL</sequence>
<accession>A0A9N9SGV5</accession>
<dbReference type="EMBL" id="OU896720">
    <property type="protein sequence ID" value="CAG9816616.1"/>
    <property type="molecule type" value="Genomic_DNA"/>
</dbReference>
<dbReference type="Gene3D" id="3.30.450.20">
    <property type="entry name" value="PAS domain"/>
    <property type="match status" value="1"/>
</dbReference>
<dbReference type="Proteomes" id="UP001153737">
    <property type="component" value="Chromosome 14"/>
</dbReference>
<evidence type="ECO:0000256" key="3">
    <source>
        <dbReference type="ARBA" id="ARBA00022475"/>
    </source>
</evidence>
<organism evidence="9 10">
    <name type="scientific">Phaedon cochleariae</name>
    <name type="common">Mustard beetle</name>
    <dbReference type="NCBI Taxonomy" id="80249"/>
    <lineage>
        <taxon>Eukaryota</taxon>
        <taxon>Metazoa</taxon>
        <taxon>Ecdysozoa</taxon>
        <taxon>Arthropoda</taxon>
        <taxon>Hexapoda</taxon>
        <taxon>Insecta</taxon>
        <taxon>Pterygota</taxon>
        <taxon>Neoptera</taxon>
        <taxon>Endopterygota</taxon>
        <taxon>Coleoptera</taxon>
        <taxon>Polyphaga</taxon>
        <taxon>Cucujiformia</taxon>
        <taxon>Chrysomeloidea</taxon>
        <taxon>Chrysomelidae</taxon>
        <taxon>Chrysomelinae</taxon>
        <taxon>Chrysomelini</taxon>
        <taxon>Phaedon</taxon>
    </lineage>
</organism>
<dbReference type="PANTHER" id="PTHR32546:SF29">
    <property type="entry name" value="G-PROTEIN COUPLED RECEPTORS FAMILY 3 PROFILE DOMAIN-CONTAINING PROTEIN"/>
    <property type="match status" value="1"/>
</dbReference>
<evidence type="ECO:0000256" key="2">
    <source>
        <dbReference type="ARBA" id="ARBA00007242"/>
    </source>
</evidence>
<gene>
    <name evidence="9" type="ORF">PHAECO_LOCUS4251</name>
</gene>
<evidence type="ECO:0000256" key="5">
    <source>
        <dbReference type="ARBA" id="ARBA00023170"/>
    </source>
</evidence>
<feature type="region of interest" description="Disordered" evidence="8">
    <location>
        <begin position="117"/>
        <end position="141"/>
    </location>
</feature>
<keyword evidence="4" id="KW-0297">G-protein coupled receptor</keyword>
<dbReference type="GO" id="GO:0005886">
    <property type="term" value="C:plasma membrane"/>
    <property type="evidence" value="ECO:0007669"/>
    <property type="project" value="UniProtKB-SubCell"/>
</dbReference>
<name>A0A9N9SGV5_PHACE</name>
<keyword evidence="10" id="KW-1185">Reference proteome</keyword>
<keyword evidence="6" id="KW-0325">Glycoprotein</keyword>